<organism evidence="2 3">
    <name type="scientific">Hymenobacter defluvii</name>
    <dbReference type="NCBI Taxonomy" id="2054411"/>
    <lineage>
        <taxon>Bacteria</taxon>
        <taxon>Pseudomonadati</taxon>
        <taxon>Bacteroidota</taxon>
        <taxon>Cytophagia</taxon>
        <taxon>Cytophagales</taxon>
        <taxon>Hymenobacteraceae</taxon>
        <taxon>Hymenobacter</taxon>
    </lineage>
</organism>
<reference evidence="2 3" key="1">
    <citation type="submission" date="2021-03" db="EMBL/GenBank/DDBJ databases">
        <authorList>
            <person name="Kim M.K."/>
        </authorList>
    </citation>
    <scope>NUCLEOTIDE SEQUENCE [LARGE SCALE GENOMIC DNA]</scope>
    <source>
        <strain evidence="2 3">BT507</strain>
    </source>
</reference>
<keyword evidence="3" id="KW-1185">Reference proteome</keyword>
<evidence type="ECO:0000313" key="3">
    <source>
        <dbReference type="Proteomes" id="UP000670527"/>
    </source>
</evidence>
<gene>
    <name evidence="2" type="ORF">J4D97_03935</name>
</gene>
<dbReference type="RefSeq" id="WP_208306432.1">
    <property type="nucleotide sequence ID" value="NZ_JAGETX010000001.1"/>
</dbReference>
<dbReference type="EMBL" id="JAGETX010000001">
    <property type="protein sequence ID" value="MBO3269790.1"/>
    <property type="molecule type" value="Genomic_DNA"/>
</dbReference>
<accession>A0ABS3TAJ0</accession>
<sequence length="89" mass="9897">MAAYTYIQRAILYPITALRAGTEGIVKVRLFVNSDGQVIQTEIIESTIPLNAEGRDIMLQQARLIMKGLQFVPATGATEEELGINYRIQ</sequence>
<evidence type="ECO:0000313" key="2">
    <source>
        <dbReference type="EMBL" id="MBO3269790.1"/>
    </source>
</evidence>
<dbReference type="SUPFAM" id="SSF74653">
    <property type="entry name" value="TolA/TonB C-terminal domain"/>
    <property type="match status" value="1"/>
</dbReference>
<dbReference type="PROSITE" id="PS52015">
    <property type="entry name" value="TONB_CTD"/>
    <property type="match status" value="1"/>
</dbReference>
<dbReference type="Pfam" id="PF03544">
    <property type="entry name" value="TonB_C"/>
    <property type="match status" value="1"/>
</dbReference>
<feature type="domain" description="TonB C-terminal" evidence="1">
    <location>
        <begin position="1"/>
        <end position="89"/>
    </location>
</feature>
<comment type="caution">
    <text evidence="2">The sequence shown here is derived from an EMBL/GenBank/DDBJ whole genome shotgun (WGS) entry which is preliminary data.</text>
</comment>
<dbReference type="Proteomes" id="UP000670527">
    <property type="component" value="Unassembled WGS sequence"/>
</dbReference>
<name>A0ABS3TAJ0_9BACT</name>
<protein>
    <submittedName>
        <fullName evidence="2">Energy transducer TonB</fullName>
    </submittedName>
</protein>
<dbReference type="InterPro" id="IPR037682">
    <property type="entry name" value="TonB_C"/>
</dbReference>
<proteinExistence type="predicted"/>
<evidence type="ECO:0000259" key="1">
    <source>
        <dbReference type="PROSITE" id="PS52015"/>
    </source>
</evidence>
<dbReference type="Gene3D" id="3.30.1150.10">
    <property type="match status" value="1"/>
</dbReference>